<name>A0A7D9DQ20_PARCT</name>
<organism evidence="1 2">
    <name type="scientific">Paramuricea clavata</name>
    <name type="common">Red gorgonian</name>
    <name type="synonym">Violescent sea-whip</name>
    <dbReference type="NCBI Taxonomy" id="317549"/>
    <lineage>
        <taxon>Eukaryota</taxon>
        <taxon>Metazoa</taxon>
        <taxon>Cnidaria</taxon>
        <taxon>Anthozoa</taxon>
        <taxon>Octocorallia</taxon>
        <taxon>Malacalcyonacea</taxon>
        <taxon>Plexauridae</taxon>
        <taxon>Paramuricea</taxon>
    </lineage>
</organism>
<dbReference type="EMBL" id="CACRXK020001607">
    <property type="protein sequence ID" value="CAB3990132.1"/>
    <property type="molecule type" value="Genomic_DNA"/>
</dbReference>
<evidence type="ECO:0000313" key="2">
    <source>
        <dbReference type="Proteomes" id="UP001152795"/>
    </source>
</evidence>
<dbReference type="Proteomes" id="UP001152795">
    <property type="component" value="Unassembled WGS sequence"/>
</dbReference>
<sequence length="111" mass="12664">MPFSVTTCDDNCWHNDWRTRDSEARKHGFEADNKRCSYSYLWGGTCFCYGPPYCVDVPNRTCGHNCWHNDWRKRDQRAQAAGQSGSRCSYGYSYGPAVGGRCYCYGSPVCT</sequence>
<evidence type="ECO:0000313" key="1">
    <source>
        <dbReference type="EMBL" id="CAB3990132.1"/>
    </source>
</evidence>
<keyword evidence="2" id="KW-1185">Reference proteome</keyword>
<comment type="caution">
    <text evidence="1">The sequence shown here is derived from an EMBL/GenBank/DDBJ whole genome shotgun (WGS) entry which is preliminary data.</text>
</comment>
<proteinExistence type="predicted"/>
<reference evidence="1" key="1">
    <citation type="submission" date="2020-04" db="EMBL/GenBank/DDBJ databases">
        <authorList>
            <person name="Alioto T."/>
            <person name="Alioto T."/>
            <person name="Gomez Garrido J."/>
        </authorList>
    </citation>
    <scope>NUCLEOTIDE SEQUENCE</scope>
    <source>
        <strain evidence="1">A484AB</strain>
    </source>
</reference>
<dbReference type="AlphaFoldDB" id="A0A7D9DQ20"/>
<accession>A0A7D9DQ20</accession>
<protein>
    <submittedName>
        <fullName evidence="1">Uncharacterized protein</fullName>
    </submittedName>
</protein>
<gene>
    <name evidence="1" type="ORF">PACLA_8A025552</name>
</gene>